<dbReference type="AlphaFoldDB" id="A0A8J8F9N8"/>
<comment type="caution">
    <text evidence="1">The sequence shown here is derived from an EMBL/GenBank/DDBJ whole genome shotgun (WGS) entry which is preliminary data.</text>
</comment>
<dbReference type="RefSeq" id="WP_171605988.1">
    <property type="nucleotide sequence ID" value="NZ_WHPF01000001.1"/>
</dbReference>
<name>A0A8J8F9N8_9BACT</name>
<organism evidence="1 2">
    <name type="scientific">Limnovirga soli</name>
    <dbReference type="NCBI Taxonomy" id="2656915"/>
    <lineage>
        <taxon>Bacteria</taxon>
        <taxon>Pseudomonadati</taxon>
        <taxon>Bacteroidota</taxon>
        <taxon>Chitinophagia</taxon>
        <taxon>Chitinophagales</taxon>
        <taxon>Chitinophagaceae</taxon>
        <taxon>Limnovirga</taxon>
    </lineage>
</organism>
<keyword evidence="2" id="KW-1185">Reference proteome</keyword>
<proteinExistence type="predicted"/>
<sequence>MSSHQNGTKKSTANTTLLDDGDMVICRLLEDNNIREGFIGASFRAGASREDVEKVLLHFGFLLQQD</sequence>
<dbReference type="Proteomes" id="UP000598971">
    <property type="component" value="Unassembled WGS sequence"/>
</dbReference>
<accession>A0A8J8F9N8</accession>
<reference evidence="1" key="1">
    <citation type="submission" date="2019-10" db="EMBL/GenBank/DDBJ databases">
        <title>Draft genome sequence of Panacibacter sp. KCS-6.</title>
        <authorList>
            <person name="Yim K.J."/>
        </authorList>
    </citation>
    <scope>NUCLEOTIDE SEQUENCE</scope>
    <source>
        <strain evidence="1">KCS-6</strain>
    </source>
</reference>
<gene>
    <name evidence="1" type="ORF">GD597_01300</name>
</gene>
<dbReference type="EMBL" id="WHPF01000001">
    <property type="protein sequence ID" value="NNV54075.1"/>
    <property type="molecule type" value="Genomic_DNA"/>
</dbReference>
<protein>
    <submittedName>
        <fullName evidence="1">Uncharacterized protein</fullName>
    </submittedName>
</protein>
<evidence type="ECO:0000313" key="2">
    <source>
        <dbReference type="Proteomes" id="UP000598971"/>
    </source>
</evidence>
<evidence type="ECO:0000313" key="1">
    <source>
        <dbReference type="EMBL" id="NNV54075.1"/>
    </source>
</evidence>